<reference evidence="4" key="1">
    <citation type="journal article" date="2023" name="Commun. Biol.">
        <title>Genome analysis of Parmales, the sister group of diatoms, reveals the evolutionary specialization of diatoms from phago-mixotrophs to photoautotrophs.</title>
        <authorList>
            <person name="Ban H."/>
            <person name="Sato S."/>
            <person name="Yoshikawa S."/>
            <person name="Yamada K."/>
            <person name="Nakamura Y."/>
            <person name="Ichinomiya M."/>
            <person name="Sato N."/>
            <person name="Blanc-Mathieu R."/>
            <person name="Endo H."/>
            <person name="Kuwata A."/>
            <person name="Ogata H."/>
        </authorList>
    </citation>
    <scope>NUCLEOTIDE SEQUENCE [LARGE SCALE GENOMIC DNA]</scope>
</reference>
<comment type="similarity">
    <text evidence="1">Belongs to the choline/ethanolamine kinase family.</text>
</comment>
<dbReference type="GO" id="GO:0004305">
    <property type="term" value="F:ethanolamine kinase activity"/>
    <property type="evidence" value="ECO:0007669"/>
    <property type="project" value="TreeGrafter"/>
</dbReference>
<gene>
    <name evidence="3" type="ORF">TL16_g04857</name>
</gene>
<dbReference type="InterPro" id="IPR011009">
    <property type="entry name" value="Kinase-like_dom_sf"/>
</dbReference>
<sequence>MGEIVETCEGLEEKVGLRRGSLRKEVERVMSCLESNMETENIVLCHGDLKPSNVMVEEGEKIVKLIDFELSGVGWRGFDLYKMFRTGGEGREENMEAFCASYLNCDDSSDSPCSTELTSLLVEEARLFEPVTWLEAGVFFLYAIGEGREGLTEEEEGEWEKEMEGLAKDRIGEYLKCVEGWEGRVEDWRNRVNEMKARGS</sequence>
<comment type="caution">
    <text evidence="3">The sequence shown here is derived from an EMBL/GenBank/DDBJ whole genome shotgun (WGS) entry which is preliminary data.</text>
</comment>
<evidence type="ECO:0000313" key="3">
    <source>
        <dbReference type="EMBL" id="GMH68135.1"/>
    </source>
</evidence>
<dbReference type="AlphaFoldDB" id="A0A9W7E7P9"/>
<accession>A0A9W7E7P9</accession>
<dbReference type="Proteomes" id="UP001162640">
    <property type="component" value="Unassembled WGS sequence"/>
</dbReference>
<dbReference type="SUPFAM" id="SSF56112">
    <property type="entry name" value="Protein kinase-like (PK-like)"/>
    <property type="match status" value="1"/>
</dbReference>
<dbReference type="Gene3D" id="3.90.1200.10">
    <property type="match status" value="1"/>
</dbReference>
<evidence type="ECO:0000259" key="2">
    <source>
        <dbReference type="Pfam" id="PF01636"/>
    </source>
</evidence>
<evidence type="ECO:0000256" key="1">
    <source>
        <dbReference type="ARBA" id="ARBA00038211"/>
    </source>
</evidence>
<dbReference type="InterPro" id="IPR008271">
    <property type="entry name" value="Ser/Thr_kinase_AS"/>
</dbReference>
<dbReference type="PROSITE" id="PS00108">
    <property type="entry name" value="PROTEIN_KINASE_ST"/>
    <property type="match status" value="1"/>
</dbReference>
<organism evidence="3 4">
    <name type="scientific">Triparma laevis f. inornata</name>
    <dbReference type="NCBI Taxonomy" id="1714386"/>
    <lineage>
        <taxon>Eukaryota</taxon>
        <taxon>Sar</taxon>
        <taxon>Stramenopiles</taxon>
        <taxon>Ochrophyta</taxon>
        <taxon>Bolidophyceae</taxon>
        <taxon>Parmales</taxon>
        <taxon>Triparmaceae</taxon>
        <taxon>Triparma</taxon>
    </lineage>
</organism>
<dbReference type="GO" id="GO:0005737">
    <property type="term" value="C:cytoplasm"/>
    <property type="evidence" value="ECO:0007669"/>
    <property type="project" value="TreeGrafter"/>
</dbReference>
<dbReference type="EMBL" id="BLQM01000137">
    <property type="protein sequence ID" value="GMH68135.1"/>
    <property type="molecule type" value="Genomic_DNA"/>
</dbReference>
<dbReference type="PANTHER" id="PTHR22603:SF93">
    <property type="entry name" value="RE24176P"/>
    <property type="match status" value="1"/>
</dbReference>
<evidence type="ECO:0000313" key="4">
    <source>
        <dbReference type="Proteomes" id="UP001162640"/>
    </source>
</evidence>
<dbReference type="GO" id="GO:0004672">
    <property type="term" value="F:protein kinase activity"/>
    <property type="evidence" value="ECO:0007669"/>
    <property type="project" value="InterPro"/>
</dbReference>
<dbReference type="InterPro" id="IPR002575">
    <property type="entry name" value="Aminoglycoside_PTrfase"/>
</dbReference>
<dbReference type="GO" id="GO:0004103">
    <property type="term" value="F:choline kinase activity"/>
    <property type="evidence" value="ECO:0007669"/>
    <property type="project" value="TreeGrafter"/>
</dbReference>
<protein>
    <recommendedName>
        <fullName evidence="2">Aminoglycoside phosphotransferase domain-containing protein</fullName>
    </recommendedName>
</protein>
<feature type="domain" description="Aminoglycoside phosphotransferase" evidence="2">
    <location>
        <begin position="22"/>
        <end position="103"/>
    </location>
</feature>
<dbReference type="PANTHER" id="PTHR22603">
    <property type="entry name" value="CHOLINE/ETHANOALAMINE KINASE"/>
    <property type="match status" value="1"/>
</dbReference>
<dbReference type="GO" id="GO:0006646">
    <property type="term" value="P:phosphatidylethanolamine biosynthetic process"/>
    <property type="evidence" value="ECO:0007669"/>
    <property type="project" value="TreeGrafter"/>
</dbReference>
<proteinExistence type="inferred from homology"/>
<dbReference type="Pfam" id="PF01636">
    <property type="entry name" value="APH"/>
    <property type="match status" value="1"/>
</dbReference>
<name>A0A9W7E7P9_9STRA</name>